<evidence type="ECO:0000313" key="6">
    <source>
        <dbReference type="EMBL" id="CAI2370948.1"/>
    </source>
</evidence>
<comment type="similarity">
    <text evidence="3">Belongs to the pseudouridine synthase RluA family.</text>
</comment>
<dbReference type="GO" id="GO:0009982">
    <property type="term" value="F:pseudouridine synthase activity"/>
    <property type="evidence" value="ECO:0007669"/>
    <property type="project" value="InterPro"/>
</dbReference>
<evidence type="ECO:0000256" key="4">
    <source>
        <dbReference type="SAM" id="MobiDB-lite"/>
    </source>
</evidence>
<feature type="compositionally biased region" description="Basic residues" evidence="4">
    <location>
        <begin position="8"/>
        <end position="21"/>
    </location>
</feature>
<dbReference type="InterPro" id="IPR050188">
    <property type="entry name" value="RluA_PseudoU_synthase"/>
</dbReference>
<dbReference type="EMBL" id="CAMPGE010012168">
    <property type="protein sequence ID" value="CAI2370948.1"/>
    <property type="molecule type" value="Genomic_DNA"/>
</dbReference>
<dbReference type="NCBIfam" id="TIGR00005">
    <property type="entry name" value="rluA_subfam"/>
    <property type="match status" value="1"/>
</dbReference>
<dbReference type="GO" id="GO:0003723">
    <property type="term" value="F:RNA binding"/>
    <property type="evidence" value="ECO:0007669"/>
    <property type="project" value="UniProtKB-KW"/>
</dbReference>
<evidence type="ECO:0000259" key="5">
    <source>
        <dbReference type="Pfam" id="PF00849"/>
    </source>
</evidence>
<dbReference type="GO" id="GO:0000455">
    <property type="term" value="P:enzyme-directed rRNA pseudouridine synthesis"/>
    <property type="evidence" value="ECO:0007669"/>
    <property type="project" value="TreeGrafter"/>
</dbReference>
<comment type="function">
    <text evidence="3">Responsible for synthesis of pseudouridine from uracil.</text>
</comment>
<dbReference type="PROSITE" id="PS50889">
    <property type="entry name" value="S4"/>
    <property type="match status" value="1"/>
</dbReference>
<feature type="domain" description="Pseudouridine synthase RsuA/RluA-like" evidence="5">
    <location>
        <begin position="137"/>
        <end position="296"/>
    </location>
</feature>
<dbReference type="SUPFAM" id="SSF55120">
    <property type="entry name" value="Pseudouridine synthase"/>
    <property type="match status" value="1"/>
</dbReference>
<feature type="region of interest" description="Disordered" evidence="4">
    <location>
        <begin position="323"/>
        <end position="354"/>
    </location>
</feature>
<dbReference type="InterPro" id="IPR006145">
    <property type="entry name" value="PsdUridine_synth_RsuA/RluA"/>
</dbReference>
<dbReference type="EC" id="5.4.99.-" evidence="3"/>
<dbReference type="AlphaFoldDB" id="A0AAD1XFX6"/>
<dbReference type="Pfam" id="PF00849">
    <property type="entry name" value="PseudoU_synth_2"/>
    <property type="match status" value="1"/>
</dbReference>
<evidence type="ECO:0000256" key="3">
    <source>
        <dbReference type="RuleBase" id="RU362028"/>
    </source>
</evidence>
<feature type="active site" evidence="1">
    <location>
        <position position="180"/>
    </location>
</feature>
<dbReference type="PROSITE" id="PS01129">
    <property type="entry name" value="PSI_RLU"/>
    <property type="match status" value="1"/>
</dbReference>
<dbReference type="PANTHER" id="PTHR21600">
    <property type="entry name" value="MITOCHONDRIAL RNA PSEUDOURIDINE SYNTHASE"/>
    <property type="match status" value="1"/>
</dbReference>
<evidence type="ECO:0000256" key="2">
    <source>
        <dbReference type="PROSITE-ProRule" id="PRU00182"/>
    </source>
</evidence>
<evidence type="ECO:0000256" key="1">
    <source>
        <dbReference type="PIRSR" id="PIRSR606225-1"/>
    </source>
</evidence>
<evidence type="ECO:0000313" key="7">
    <source>
        <dbReference type="Proteomes" id="UP001295684"/>
    </source>
</evidence>
<sequence>MEPDTVKERRRKNKVAKKRKHNEIDAKDEEQGHKSAGPEYILKDGLRYVKKYNHVFRGYTKKRWLGKSIYQICKDEFQAYSNQYYHDAILSGRVKVNNTKVPLDYEMKDGDQIQHYAERLESPIIDCEIKIISEDDQFLVVDKPPSMPVHPCGNINYNCLKSILEQEFKHDYLRVVHRLDKQTSGIVFFAKTADAANEFKQNLEVKDAIKKVYFARIKGKLESEEDKLVVDQPIWFKSTDFYSTEPPDTSEKTLKKGKESKTIFEFQFYDEESNTSVVKCYPITGRTHQIRVHLAHLGYPIANDVNYGGMLFNDIDFLETSQADGARSAEDAKEETKEDIEELKRPENDDSEDIEYSPKMIEKSCIKFWLHAYQYTFKDQCYSTEIPDWAKEDYIPNMKF</sequence>
<dbReference type="InterPro" id="IPR020103">
    <property type="entry name" value="PsdUridine_synth_cat_dom_sf"/>
</dbReference>
<protein>
    <recommendedName>
        <fullName evidence="3">Pseudouridine synthase</fullName>
        <ecNumber evidence="3">5.4.99.-</ecNumber>
    </recommendedName>
</protein>
<feature type="compositionally biased region" description="Basic and acidic residues" evidence="4">
    <location>
        <begin position="22"/>
        <end position="33"/>
    </location>
</feature>
<gene>
    <name evidence="6" type="ORF">ECRASSUSDP1_LOCUS12268</name>
</gene>
<comment type="caution">
    <text evidence="6">The sequence shown here is derived from an EMBL/GenBank/DDBJ whole genome shotgun (WGS) entry which is preliminary data.</text>
</comment>
<comment type="catalytic activity">
    <reaction evidence="3">
        <text>a uridine in RNA = a pseudouridine in RNA</text>
        <dbReference type="Rhea" id="RHEA:48348"/>
        <dbReference type="Rhea" id="RHEA-COMP:12068"/>
        <dbReference type="Rhea" id="RHEA-COMP:12069"/>
        <dbReference type="ChEBI" id="CHEBI:65314"/>
        <dbReference type="ChEBI" id="CHEBI:65315"/>
    </reaction>
</comment>
<reference evidence="6" key="1">
    <citation type="submission" date="2023-07" db="EMBL/GenBank/DDBJ databases">
        <authorList>
            <consortium name="AG Swart"/>
            <person name="Singh M."/>
            <person name="Singh A."/>
            <person name="Seah K."/>
            <person name="Emmerich C."/>
        </authorList>
    </citation>
    <scope>NUCLEOTIDE SEQUENCE</scope>
    <source>
        <strain evidence="6">DP1</strain>
    </source>
</reference>
<dbReference type="InterPro" id="IPR006224">
    <property type="entry name" value="PsdUridine_synth_RluA-like_CS"/>
</dbReference>
<keyword evidence="7" id="KW-1185">Reference proteome</keyword>
<dbReference type="InterPro" id="IPR006225">
    <property type="entry name" value="PsdUridine_synth_RluC/D"/>
</dbReference>
<keyword evidence="3" id="KW-0413">Isomerase</keyword>
<proteinExistence type="inferred from homology"/>
<accession>A0AAD1XFX6</accession>
<feature type="compositionally biased region" description="Basic and acidic residues" evidence="4">
    <location>
        <begin position="327"/>
        <end position="348"/>
    </location>
</feature>
<organism evidence="6 7">
    <name type="scientific">Euplotes crassus</name>
    <dbReference type="NCBI Taxonomy" id="5936"/>
    <lineage>
        <taxon>Eukaryota</taxon>
        <taxon>Sar</taxon>
        <taxon>Alveolata</taxon>
        <taxon>Ciliophora</taxon>
        <taxon>Intramacronucleata</taxon>
        <taxon>Spirotrichea</taxon>
        <taxon>Hypotrichia</taxon>
        <taxon>Euplotida</taxon>
        <taxon>Euplotidae</taxon>
        <taxon>Moneuplotes</taxon>
    </lineage>
</organism>
<keyword evidence="2" id="KW-0694">RNA-binding</keyword>
<dbReference type="PANTHER" id="PTHR21600:SF40">
    <property type="entry name" value="PSEUDOURIDYLATE SYNTHASE RPUSD2"/>
    <property type="match status" value="1"/>
</dbReference>
<dbReference type="Gene3D" id="3.30.2350.10">
    <property type="entry name" value="Pseudouridine synthase"/>
    <property type="match status" value="1"/>
</dbReference>
<feature type="region of interest" description="Disordered" evidence="4">
    <location>
        <begin position="1"/>
        <end position="36"/>
    </location>
</feature>
<dbReference type="CDD" id="cd02557">
    <property type="entry name" value="PseudoU_synth_ScRIB2"/>
    <property type="match status" value="1"/>
</dbReference>
<dbReference type="Proteomes" id="UP001295684">
    <property type="component" value="Unassembled WGS sequence"/>
</dbReference>
<name>A0AAD1XFX6_EUPCR</name>